<evidence type="ECO:0000256" key="4">
    <source>
        <dbReference type="ARBA" id="ARBA00022989"/>
    </source>
</evidence>
<dbReference type="GO" id="GO:0012505">
    <property type="term" value="C:endomembrane system"/>
    <property type="evidence" value="ECO:0007669"/>
    <property type="project" value="UniProtKB-SubCell"/>
</dbReference>
<feature type="transmembrane region" description="Helical" evidence="6">
    <location>
        <begin position="7"/>
        <end position="26"/>
    </location>
</feature>
<keyword evidence="8" id="KW-1185">Reference proteome</keyword>
<gene>
    <name evidence="7" type="ORF">C8A03DRAFT_17357</name>
</gene>
<dbReference type="GO" id="GO:0005384">
    <property type="term" value="F:manganese ion transmembrane transporter activity"/>
    <property type="evidence" value="ECO:0007669"/>
    <property type="project" value="InterPro"/>
</dbReference>
<feature type="non-terminal residue" evidence="7">
    <location>
        <position position="1"/>
    </location>
</feature>
<evidence type="ECO:0000256" key="5">
    <source>
        <dbReference type="ARBA" id="ARBA00023136"/>
    </source>
</evidence>
<evidence type="ECO:0000256" key="1">
    <source>
        <dbReference type="ARBA" id="ARBA00004127"/>
    </source>
</evidence>
<evidence type="ECO:0000313" key="8">
    <source>
        <dbReference type="Proteomes" id="UP001303760"/>
    </source>
</evidence>
<dbReference type="AlphaFoldDB" id="A0AAN7C6Q1"/>
<dbReference type="GO" id="GO:0030026">
    <property type="term" value="P:intracellular manganese ion homeostasis"/>
    <property type="evidence" value="ECO:0007669"/>
    <property type="project" value="InterPro"/>
</dbReference>
<dbReference type="Pfam" id="PF01988">
    <property type="entry name" value="VIT1"/>
    <property type="match status" value="1"/>
</dbReference>
<comment type="caution">
    <text evidence="7">The sequence shown here is derived from an EMBL/GenBank/DDBJ whole genome shotgun (WGS) entry which is preliminary data.</text>
</comment>
<sequence>PLLAGLSVAVGYLLGGVLPLFPYFFVNQVKDGLFWSFGVCAVALFVFGFCKDFAHGLLCKLKGVIKGTPHDNAKRRLMWAVSR</sequence>
<proteinExistence type="inferred from homology"/>
<dbReference type="Proteomes" id="UP001303760">
    <property type="component" value="Unassembled WGS sequence"/>
</dbReference>
<protein>
    <submittedName>
        <fullName evidence="7">Uncharacterized protein</fullName>
    </submittedName>
</protein>
<accession>A0AAN7C6Q1</accession>
<keyword evidence="4 6" id="KW-1133">Transmembrane helix</keyword>
<dbReference type="InterPro" id="IPR008217">
    <property type="entry name" value="Ccc1_fam"/>
</dbReference>
<organism evidence="7 8">
    <name type="scientific">Achaetomium macrosporum</name>
    <dbReference type="NCBI Taxonomy" id="79813"/>
    <lineage>
        <taxon>Eukaryota</taxon>
        <taxon>Fungi</taxon>
        <taxon>Dikarya</taxon>
        <taxon>Ascomycota</taxon>
        <taxon>Pezizomycotina</taxon>
        <taxon>Sordariomycetes</taxon>
        <taxon>Sordariomycetidae</taxon>
        <taxon>Sordariales</taxon>
        <taxon>Chaetomiaceae</taxon>
        <taxon>Achaetomium</taxon>
    </lineage>
</organism>
<evidence type="ECO:0000256" key="2">
    <source>
        <dbReference type="ARBA" id="ARBA00007049"/>
    </source>
</evidence>
<dbReference type="EMBL" id="MU860225">
    <property type="protein sequence ID" value="KAK4235961.1"/>
    <property type="molecule type" value="Genomic_DNA"/>
</dbReference>
<name>A0AAN7C6Q1_9PEZI</name>
<keyword evidence="3 6" id="KW-0812">Transmembrane</keyword>
<evidence type="ECO:0000256" key="6">
    <source>
        <dbReference type="SAM" id="Phobius"/>
    </source>
</evidence>
<reference evidence="7" key="1">
    <citation type="journal article" date="2023" name="Mol. Phylogenet. Evol.">
        <title>Genome-scale phylogeny and comparative genomics of the fungal order Sordariales.</title>
        <authorList>
            <person name="Hensen N."/>
            <person name="Bonometti L."/>
            <person name="Westerberg I."/>
            <person name="Brannstrom I.O."/>
            <person name="Guillou S."/>
            <person name="Cros-Aarteil S."/>
            <person name="Calhoun S."/>
            <person name="Haridas S."/>
            <person name="Kuo A."/>
            <person name="Mondo S."/>
            <person name="Pangilinan J."/>
            <person name="Riley R."/>
            <person name="LaButti K."/>
            <person name="Andreopoulos B."/>
            <person name="Lipzen A."/>
            <person name="Chen C."/>
            <person name="Yan M."/>
            <person name="Daum C."/>
            <person name="Ng V."/>
            <person name="Clum A."/>
            <person name="Steindorff A."/>
            <person name="Ohm R.A."/>
            <person name="Martin F."/>
            <person name="Silar P."/>
            <person name="Natvig D.O."/>
            <person name="Lalanne C."/>
            <person name="Gautier V."/>
            <person name="Ament-Velasquez S.L."/>
            <person name="Kruys A."/>
            <person name="Hutchinson M.I."/>
            <person name="Powell A.J."/>
            <person name="Barry K."/>
            <person name="Miller A.N."/>
            <person name="Grigoriev I.V."/>
            <person name="Debuchy R."/>
            <person name="Gladieux P."/>
            <person name="Hiltunen Thoren M."/>
            <person name="Johannesson H."/>
        </authorList>
    </citation>
    <scope>NUCLEOTIDE SEQUENCE</scope>
    <source>
        <strain evidence="7">CBS 532.94</strain>
    </source>
</reference>
<comment type="subcellular location">
    <subcellularLocation>
        <location evidence="1">Endomembrane system</location>
        <topology evidence="1">Multi-pass membrane protein</topology>
    </subcellularLocation>
</comment>
<feature type="transmembrane region" description="Helical" evidence="6">
    <location>
        <begin position="32"/>
        <end position="50"/>
    </location>
</feature>
<keyword evidence="5 6" id="KW-0472">Membrane</keyword>
<reference evidence="7" key="2">
    <citation type="submission" date="2023-05" db="EMBL/GenBank/DDBJ databases">
        <authorList>
            <consortium name="Lawrence Berkeley National Laboratory"/>
            <person name="Steindorff A."/>
            <person name="Hensen N."/>
            <person name="Bonometti L."/>
            <person name="Westerberg I."/>
            <person name="Brannstrom I.O."/>
            <person name="Guillou S."/>
            <person name="Cros-Aarteil S."/>
            <person name="Calhoun S."/>
            <person name="Haridas S."/>
            <person name="Kuo A."/>
            <person name="Mondo S."/>
            <person name="Pangilinan J."/>
            <person name="Riley R."/>
            <person name="Labutti K."/>
            <person name="Andreopoulos B."/>
            <person name="Lipzen A."/>
            <person name="Chen C."/>
            <person name="Yanf M."/>
            <person name="Daum C."/>
            <person name="Ng V."/>
            <person name="Clum A."/>
            <person name="Ohm R."/>
            <person name="Martin F."/>
            <person name="Silar P."/>
            <person name="Natvig D."/>
            <person name="Lalanne C."/>
            <person name="Gautier V."/>
            <person name="Ament-Velasquez S.L."/>
            <person name="Kruys A."/>
            <person name="Hutchinson M.I."/>
            <person name="Powell A.J."/>
            <person name="Barry K."/>
            <person name="Miller A.N."/>
            <person name="Grigoriev I.V."/>
            <person name="Debuchy R."/>
            <person name="Gladieux P."/>
            <person name="Thoren M.H."/>
            <person name="Johannesson H."/>
        </authorList>
    </citation>
    <scope>NUCLEOTIDE SEQUENCE</scope>
    <source>
        <strain evidence="7">CBS 532.94</strain>
    </source>
</reference>
<comment type="similarity">
    <text evidence="2">Belongs to the CCC1 family.</text>
</comment>
<evidence type="ECO:0000256" key="3">
    <source>
        <dbReference type="ARBA" id="ARBA00022692"/>
    </source>
</evidence>
<evidence type="ECO:0000313" key="7">
    <source>
        <dbReference type="EMBL" id="KAK4235961.1"/>
    </source>
</evidence>